<dbReference type="Proteomes" id="UP000051999">
    <property type="component" value="Unassembled WGS sequence"/>
</dbReference>
<evidence type="ECO:0000256" key="5">
    <source>
        <dbReference type="ARBA" id="ARBA00066388"/>
    </source>
</evidence>
<dbReference type="PANTHER" id="PTHR42781:SF4">
    <property type="entry name" value="SPERMIDINE_PUTRESCINE IMPORT ATP-BINDING PROTEIN POTA"/>
    <property type="match status" value="1"/>
</dbReference>
<comment type="caution">
    <text evidence="7">The sequence shown here is derived from an EMBL/GenBank/DDBJ whole genome shotgun (WGS) entry which is preliminary data.</text>
</comment>
<reference evidence="7 8" key="1">
    <citation type="journal article" date="2015" name="Genome Announc.">
        <title>Expanding the biotechnology potential of lactobacilli through comparative genomics of 213 strains and associated genera.</title>
        <authorList>
            <person name="Sun Z."/>
            <person name="Harris H.M."/>
            <person name="McCann A."/>
            <person name="Guo C."/>
            <person name="Argimon S."/>
            <person name="Zhang W."/>
            <person name="Yang X."/>
            <person name="Jeffery I.B."/>
            <person name="Cooney J.C."/>
            <person name="Kagawa T.F."/>
            <person name="Liu W."/>
            <person name="Song Y."/>
            <person name="Salvetti E."/>
            <person name="Wrobel A."/>
            <person name="Rasinkangas P."/>
            <person name="Parkhill J."/>
            <person name="Rea M.C."/>
            <person name="O'Sullivan O."/>
            <person name="Ritari J."/>
            <person name="Douillard F.P."/>
            <person name="Paul Ross R."/>
            <person name="Yang R."/>
            <person name="Briner A.E."/>
            <person name="Felis G.E."/>
            <person name="de Vos W.M."/>
            <person name="Barrangou R."/>
            <person name="Klaenhammer T.R."/>
            <person name="Caufield P.W."/>
            <person name="Cui Y."/>
            <person name="Zhang H."/>
            <person name="O'Toole P.W."/>
        </authorList>
    </citation>
    <scope>NUCLEOTIDE SEQUENCE [LARGE SCALE GENOMIC DNA]</scope>
    <source>
        <strain evidence="7 8">DSM 15814</strain>
    </source>
</reference>
<dbReference type="GO" id="GO:0015418">
    <property type="term" value="F:ABC-type quaternary ammonium compound transporting activity"/>
    <property type="evidence" value="ECO:0007669"/>
    <property type="project" value="UniProtKB-EC"/>
</dbReference>
<evidence type="ECO:0000256" key="2">
    <source>
        <dbReference type="ARBA" id="ARBA00022741"/>
    </source>
</evidence>
<dbReference type="SUPFAM" id="SSF52540">
    <property type="entry name" value="P-loop containing nucleoside triphosphate hydrolases"/>
    <property type="match status" value="1"/>
</dbReference>
<dbReference type="Gene3D" id="2.40.50.100">
    <property type="match status" value="1"/>
</dbReference>
<dbReference type="FunFam" id="3.40.50.300:FF:000425">
    <property type="entry name" value="Probable ABC transporter, ATP-binding subunit"/>
    <property type="match status" value="1"/>
</dbReference>
<keyword evidence="8" id="KW-1185">Reference proteome</keyword>
<dbReference type="PATRIC" id="fig|1114972.6.peg.1176"/>
<dbReference type="Pfam" id="PF08402">
    <property type="entry name" value="TOBE_2"/>
    <property type="match status" value="1"/>
</dbReference>
<dbReference type="EMBL" id="AZFF01000002">
    <property type="protein sequence ID" value="KRL56867.1"/>
    <property type="molecule type" value="Genomic_DNA"/>
</dbReference>
<gene>
    <name evidence="7" type="ORF">FD35_GL001161</name>
</gene>
<dbReference type="EC" id="7.6.2.9" evidence="5"/>
<dbReference type="PROSITE" id="PS00211">
    <property type="entry name" value="ABC_TRANSPORTER_1"/>
    <property type="match status" value="1"/>
</dbReference>
<dbReference type="InterPro" id="IPR050093">
    <property type="entry name" value="ABC_SmlMolc_Importer"/>
</dbReference>
<evidence type="ECO:0000256" key="4">
    <source>
        <dbReference type="ARBA" id="ARBA00022967"/>
    </source>
</evidence>
<evidence type="ECO:0000259" key="6">
    <source>
        <dbReference type="PROSITE" id="PS50893"/>
    </source>
</evidence>
<keyword evidence="3 7" id="KW-0067">ATP-binding</keyword>
<evidence type="ECO:0000256" key="3">
    <source>
        <dbReference type="ARBA" id="ARBA00022840"/>
    </source>
</evidence>
<dbReference type="InterPro" id="IPR003593">
    <property type="entry name" value="AAA+_ATPase"/>
</dbReference>
<dbReference type="InterPro" id="IPR013611">
    <property type="entry name" value="Transp-assoc_OB_typ2"/>
</dbReference>
<dbReference type="SMART" id="SM00382">
    <property type="entry name" value="AAA"/>
    <property type="match status" value="1"/>
</dbReference>
<dbReference type="InterPro" id="IPR008995">
    <property type="entry name" value="Mo/tungstate-bd_C_term_dom"/>
</dbReference>
<sequence length="349" mass="38796">MQAMQVKHLSMSYENGKEVLTDINFSVNAGELVSILGPSGCGKTTTLRIIAGLQRQTSGNVAIDEQSIDSVPAFKRNMSMVFQNYALFPHLSVFENVAFGLKQRGIGKTAIRKRVAEILSLTELTDLANHRPHALSGGQQQRVSLARALVVNPTLLLLDEPLSNLDRALRLSLREEIRRLQQKLGITALFVTHDQEESFAISDRVIVMNGGHIEQIASAQIVYAHPATTFVAKFIGFENFFNVTRQETSNEYLSGETHLYMAEKTTKPVVRLCIRPENIRLDTSMDTDTQQNSLNGIICDKTYLGRTYRYVVATDHLGQIKVDSEEATHQLGDAVRLTLPSDKLIALAE</sequence>
<dbReference type="GO" id="GO:0005524">
    <property type="term" value="F:ATP binding"/>
    <property type="evidence" value="ECO:0007669"/>
    <property type="project" value="UniProtKB-KW"/>
</dbReference>
<dbReference type="SUPFAM" id="SSF50331">
    <property type="entry name" value="MOP-like"/>
    <property type="match status" value="1"/>
</dbReference>
<evidence type="ECO:0000256" key="1">
    <source>
        <dbReference type="ARBA" id="ARBA00022448"/>
    </source>
</evidence>
<dbReference type="GO" id="GO:0043190">
    <property type="term" value="C:ATP-binding cassette (ABC) transporter complex"/>
    <property type="evidence" value="ECO:0007669"/>
    <property type="project" value="InterPro"/>
</dbReference>
<dbReference type="PROSITE" id="PS50893">
    <property type="entry name" value="ABC_TRANSPORTER_2"/>
    <property type="match status" value="1"/>
</dbReference>
<dbReference type="RefSeq" id="WP_017262457.1">
    <property type="nucleotide sequence ID" value="NZ_AUAW01000004.1"/>
</dbReference>
<dbReference type="OrthoDB" id="9790614at2"/>
<dbReference type="Pfam" id="PF00005">
    <property type="entry name" value="ABC_tran"/>
    <property type="match status" value="1"/>
</dbReference>
<keyword evidence="1" id="KW-0813">Transport</keyword>
<dbReference type="InterPro" id="IPR017871">
    <property type="entry name" value="ABC_transporter-like_CS"/>
</dbReference>
<keyword evidence="2" id="KW-0547">Nucleotide-binding</keyword>
<organism evidence="7 8">
    <name type="scientific">Furfurilactobacillus rossiae DSM 15814</name>
    <dbReference type="NCBI Taxonomy" id="1114972"/>
    <lineage>
        <taxon>Bacteria</taxon>
        <taxon>Bacillati</taxon>
        <taxon>Bacillota</taxon>
        <taxon>Bacilli</taxon>
        <taxon>Lactobacillales</taxon>
        <taxon>Lactobacillaceae</taxon>
        <taxon>Furfurilactobacillus</taxon>
    </lineage>
</organism>
<dbReference type="STRING" id="1114972.FD35_GL001161"/>
<protein>
    <recommendedName>
        <fullName evidence="5">ABC-type quaternary amine transporter</fullName>
        <ecNumber evidence="5">7.6.2.9</ecNumber>
    </recommendedName>
</protein>
<proteinExistence type="predicted"/>
<dbReference type="Gene3D" id="3.40.50.300">
    <property type="entry name" value="P-loop containing nucleotide triphosphate hydrolases"/>
    <property type="match status" value="1"/>
</dbReference>
<accession>A0A0R1RUJ9</accession>
<evidence type="ECO:0000313" key="7">
    <source>
        <dbReference type="EMBL" id="KRL56867.1"/>
    </source>
</evidence>
<evidence type="ECO:0000313" key="8">
    <source>
        <dbReference type="Proteomes" id="UP000051999"/>
    </source>
</evidence>
<keyword evidence="4" id="KW-1278">Translocase</keyword>
<dbReference type="InterPro" id="IPR027417">
    <property type="entry name" value="P-loop_NTPase"/>
</dbReference>
<dbReference type="InterPro" id="IPR003439">
    <property type="entry name" value="ABC_transporter-like_ATP-bd"/>
</dbReference>
<feature type="domain" description="ABC transporter" evidence="6">
    <location>
        <begin position="4"/>
        <end position="235"/>
    </location>
</feature>
<dbReference type="PANTHER" id="PTHR42781">
    <property type="entry name" value="SPERMIDINE/PUTRESCINE IMPORT ATP-BINDING PROTEIN POTA"/>
    <property type="match status" value="1"/>
</dbReference>
<dbReference type="eggNOG" id="COG3842">
    <property type="taxonomic scope" value="Bacteria"/>
</dbReference>
<name>A0A0R1RUJ9_9LACO</name>
<dbReference type="AlphaFoldDB" id="A0A0R1RUJ9"/>
<dbReference type="GO" id="GO:0016887">
    <property type="term" value="F:ATP hydrolysis activity"/>
    <property type="evidence" value="ECO:0007669"/>
    <property type="project" value="InterPro"/>
</dbReference>